<protein>
    <submittedName>
        <fullName evidence="2">DUF676 domain-containing protein</fullName>
    </submittedName>
</protein>
<name>A0AC34GYB7_9BILA</name>
<sequence>MRLEIFPTFQIQISLDEFHSVDLVHGYYQIRFRSKATFPYQLHVYCEPSTVGGGDNRPCVVNAAGISKTVKVAFSEQSCVLDDIFKCTLNIHKRVDKLESVLVELQVELWYLDPEMLPRLEDYQFVSKRTLNILLKPDRSTHCHRPIFFEYFSFSAVSISVHASMIGVVASRKKAGPDPPLGEKLKVYHREVCFKMLSSCLSLQNFIKRHSALLCSPLCIEPLNVGREETLLKAELEDSSQPWLQLQEHVNTLNNRLSLLFTQMLQLFGNSSELREVMLEEFDQQRMKRLSEAFLFSEGTVQSLLQPVPNPNTKYFEIIKKNGYLSRMKTLPVHVEHVDADSTNITMIFEQRYLPSSSSIDTTFELPPIIPTVVSPSNSSMNFCDESDAPLVRQKSGDRRSSGSNFAFCLPSTCTGDKEEAYGITDEGIIKSDFLMVNNDRLTKRRMTDPGSTQIKIEIEEVTTNFPLRSPKQSICYSPALSPNAFGPTKAKSTSNISNGEEEMDKVIQCQSPSPSTSSESLEQLQQQQRKSPTKIIQSSSTSSSRRAALASERSNSYTTDRILEQLDKDFVAFVHQKELCKQKLYQSGFRGCFYSDMSYISDHIPYFSNATKDAIEQRRFVDSHLIVFVHGLEGTSEDLSAYRNFLRIALPASHLTFLMSEVNQTETWTDVKGMAQNLLEEIQKHVTKMPRPPTKISFLAHSLGGLIVRTLCGLDGMKVFIPRLHTLLTLNSPHVGLMYNQRAANWGIAILQWWKQSVSIEQLTMKDAANFRDSFLYKLSGNGAFGMFRNVLLVGTMQDLYVPGHSALIEVCKGALSDVTAQGQIYMELLSNINESIVASSKHTTLVKYIVNHNVPRSQQISGRAVHIAAVDDDSKTLQKNKCYIINKTENNTIKR</sequence>
<reference evidence="2" key="1">
    <citation type="submission" date="2022-11" db="UniProtKB">
        <authorList>
            <consortium name="WormBaseParasite"/>
        </authorList>
    </citation>
    <scope>IDENTIFICATION</scope>
</reference>
<evidence type="ECO:0000313" key="2">
    <source>
        <dbReference type="WBParaSite" id="ES5_v2.g9619.t1"/>
    </source>
</evidence>
<organism evidence="1 2">
    <name type="scientific">Panagrolaimus sp. ES5</name>
    <dbReference type="NCBI Taxonomy" id="591445"/>
    <lineage>
        <taxon>Eukaryota</taxon>
        <taxon>Metazoa</taxon>
        <taxon>Ecdysozoa</taxon>
        <taxon>Nematoda</taxon>
        <taxon>Chromadorea</taxon>
        <taxon>Rhabditida</taxon>
        <taxon>Tylenchina</taxon>
        <taxon>Panagrolaimomorpha</taxon>
        <taxon>Panagrolaimoidea</taxon>
        <taxon>Panagrolaimidae</taxon>
        <taxon>Panagrolaimus</taxon>
    </lineage>
</organism>
<accession>A0AC34GYB7</accession>
<evidence type="ECO:0000313" key="1">
    <source>
        <dbReference type="Proteomes" id="UP000887579"/>
    </source>
</evidence>
<dbReference type="WBParaSite" id="ES5_v2.g9619.t1">
    <property type="protein sequence ID" value="ES5_v2.g9619.t1"/>
    <property type="gene ID" value="ES5_v2.g9619"/>
</dbReference>
<dbReference type="Proteomes" id="UP000887579">
    <property type="component" value="Unplaced"/>
</dbReference>
<proteinExistence type="predicted"/>